<gene>
    <name evidence="11" type="ORF">R3I93_016673</name>
</gene>
<name>A0AAN9GYN0_9TELE</name>
<feature type="zinc finger region" description="C3H1-type" evidence="8">
    <location>
        <begin position="1"/>
        <end position="25"/>
    </location>
</feature>
<accession>A0AAN9GYN0</accession>
<dbReference type="PANTHER" id="PTHR46527">
    <property type="entry name" value="NUCLEOPORIN-LIKE PROTEIN 2"/>
    <property type="match status" value="1"/>
</dbReference>
<evidence type="ECO:0000313" key="11">
    <source>
        <dbReference type="EMBL" id="KAK7139604.1"/>
    </source>
</evidence>
<keyword evidence="3" id="KW-0509">mRNA transport</keyword>
<evidence type="ECO:0000256" key="3">
    <source>
        <dbReference type="ARBA" id="ARBA00023132"/>
    </source>
</evidence>
<dbReference type="PANTHER" id="PTHR46527:SF1">
    <property type="entry name" value="NUCLEOPORIN NUP42"/>
    <property type="match status" value="1"/>
</dbReference>
<dbReference type="Gene3D" id="4.10.1000.10">
    <property type="entry name" value="Zinc finger, CCCH-type"/>
    <property type="match status" value="1"/>
</dbReference>
<dbReference type="InterPro" id="IPR000571">
    <property type="entry name" value="Znf_CCCH"/>
</dbReference>
<feature type="compositionally biased region" description="Gly residues" evidence="9">
    <location>
        <begin position="126"/>
        <end position="154"/>
    </location>
</feature>
<evidence type="ECO:0000256" key="1">
    <source>
        <dbReference type="ARBA" id="ARBA00004335"/>
    </source>
</evidence>
<feature type="region of interest" description="Disordered" evidence="9">
    <location>
        <begin position="304"/>
        <end position="343"/>
    </location>
</feature>
<evidence type="ECO:0000259" key="10">
    <source>
        <dbReference type="PROSITE" id="PS50103"/>
    </source>
</evidence>
<reference evidence="11 12" key="1">
    <citation type="submission" date="2024-02" db="EMBL/GenBank/DDBJ databases">
        <title>Chromosome-level genome assembly of the Eurasian Minnow (Phoxinus phoxinus).</title>
        <authorList>
            <person name="Oriowo T.O."/>
            <person name="Martin S."/>
            <person name="Stange M."/>
            <person name="Chrysostomakis Y."/>
            <person name="Brown T."/>
            <person name="Winkler S."/>
            <person name="Kukowka S."/>
            <person name="Myers E.W."/>
            <person name="Bohne A."/>
        </authorList>
    </citation>
    <scope>NUCLEOTIDE SEQUENCE [LARGE SCALE GENOMIC DNA]</scope>
    <source>
        <strain evidence="11">ZFMK-TIS-60720</strain>
        <tissue evidence="11">Whole Organism</tissue>
    </source>
</reference>
<keyword evidence="8" id="KW-0863">Zinc-finger</keyword>
<evidence type="ECO:0000256" key="7">
    <source>
        <dbReference type="ARBA" id="ARBA00042384"/>
    </source>
</evidence>
<feature type="compositionally biased region" description="Low complexity" evidence="9">
    <location>
        <begin position="99"/>
        <end position="125"/>
    </location>
</feature>
<keyword evidence="4" id="KW-0539">Nucleus</keyword>
<keyword evidence="3" id="KW-0813">Transport</keyword>
<feature type="compositionally biased region" description="Gly residues" evidence="9">
    <location>
        <begin position="78"/>
        <end position="98"/>
    </location>
</feature>
<evidence type="ECO:0000313" key="12">
    <source>
        <dbReference type="Proteomes" id="UP001364617"/>
    </source>
</evidence>
<dbReference type="GO" id="GO:0008270">
    <property type="term" value="F:zinc ion binding"/>
    <property type="evidence" value="ECO:0007669"/>
    <property type="project" value="UniProtKB-KW"/>
</dbReference>
<dbReference type="Proteomes" id="UP001364617">
    <property type="component" value="Unassembled WGS sequence"/>
</dbReference>
<dbReference type="SMART" id="SM00356">
    <property type="entry name" value="ZnF_C3H1"/>
    <property type="match status" value="1"/>
</dbReference>
<feature type="compositionally biased region" description="Polar residues" evidence="9">
    <location>
        <begin position="54"/>
        <end position="66"/>
    </location>
</feature>
<comment type="caution">
    <text evidence="11">The sequence shown here is derived from an EMBL/GenBank/DDBJ whole genome shotgun (WGS) entry which is preliminary data.</text>
</comment>
<feature type="compositionally biased region" description="Low complexity" evidence="9">
    <location>
        <begin position="67"/>
        <end position="77"/>
    </location>
</feature>
<keyword evidence="3" id="KW-0653">Protein transport</keyword>
<dbReference type="InterPro" id="IPR051767">
    <property type="entry name" value="Nucleoporin_NUP42"/>
</dbReference>
<dbReference type="GO" id="GO:0031965">
    <property type="term" value="C:nuclear membrane"/>
    <property type="evidence" value="ECO:0007669"/>
    <property type="project" value="UniProtKB-SubCell"/>
</dbReference>
<dbReference type="EMBL" id="JAYKXH010000017">
    <property type="protein sequence ID" value="KAK7139604.1"/>
    <property type="molecule type" value="Genomic_DNA"/>
</dbReference>
<keyword evidence="3" id="KW-0906">Nuclear pore complex</keyword>
<keyword evidence="12" id="KW-1185">Reference proteome</keyword>
<keyword evidence="8" id="KW-0479">Metal-binding</keyword>
<evidence type="ECO:0000256" key="6">
    <source>
        <dbReference type="ARBA" id="ARBA00039886"/>
    </source>
</evidence>
<dbReference type="PROSITE" id="PS50103">
    <property type="entry name" value="ZF_C3H1"/>
    <property type="match status" value="1"/>
</dbReference>
<feature type="region of interest" description="Disordered" evidence="9">
    <location>
        <begin position="390"/>
        <end position="412"/>
    </location>
</feature>
<evidence type="ECO:0000256" key="2">
    <source>
        <dbReference type="ARBA" id="ARBA00004567"/>
    </source>
</evidence>
<protein>
    <recommendedName>
        <fullName evidence="6">Nucleoporin NUP42</fullName>
    </recommendedName>
    <alternativeName>
        <fullName evidence="7">Nucleoporin-like protein 2</fullName>
    </alternativeName>
</protein>
<dbReference type="AlphaFoldDB" id="A0AAN9GYN0"/>
<proteinExistence type="predicted"/>
<comment type="function">
    <text evidence="5">Required for the export of mRNAs containing poly(A) tails from the nucleus into the cytoplasm.</text>
</comment>
<keyword evidence="8" id="KW-0862">Zinc</keyword>
<organism evidence="11 12">
    <name type="scientific">Phoxinus phoxinus</name>
    <name type="common">Eurasian minnow</name>
    <dbReference type="NCBI Taxonomy" id="58324"/>
    <lineage>
        <taxon>Eukaryota</taxon>
        <taxon>Metazoa</taxon>
        <taxon>Chordata</taxon>
        <taxon>Craniata</taxon>
        <taxon>Vertebrata</taxon>
        <taxon>Euteleostomi</taxon>
        <taxon>Actinopterygii</taxon>
        <taxon>Neopterygii</taxon>
        <taxon>Teleostei</taxon>
        <taxon>Ostariophysi</taxon>
        <taxon>Cypriniformes</taxon>
        <taxon>Leuciscidae</taxon>
        <taxon>Phoxininae</taxon>
        <taxon>Phoxinus</taxon>
    </lineage>
</organism>
<comment type="subcellular location">
    <subcellularLocation>
        <location evidence="1">Nucleus membrane</location>
        <topology evidence="1">Peripheral membrane protein</topology>
        <orientation evidence="1">Cytoplasmic side</orientation>
    </subcellularLocation>
    <subcellularLocation>
        <location evidence="2">Nucleus</location>
        <location evidence="2">Nuclear pore complex</location>
    </subcellularLocation>
</comment>
<feature type="compositionally biased region" description="Low complexity" evidence="9">
    <location>
        <begin position="390"/>
        <end position="400"/>
    </location>
</feature>
<feature type="compositionally biased region" description="Low complexity" evidence="9">
    <location>
        <begin position="308"/>
        <end position="337"/>
    </location>
</feature>
<evidence type="ECO:0000256" key="8">
    <source>
        <dbReference type="PROSITE-ProRule" id="PRU00723"/>
    </source>
</evidence>
<evidence type="ECO:0000256" key="5">
    <source>
        <dbReference type="ARBA" id="ARBA00037262"/>
    </source>
</evidence>
<feature type="region of interest" description="Disordered" evidence="9">
    <location>
        <begin position="24"/>
        <end position="194"/>
    </location>
</feature>
<evidence type="ECO:0000256" key="4">
    <source>
        <dbReference type="ARBA" id="ARBA00023242"/>
    </source>
</evidence>
<keyword evidence="3" id="KW-0811">Translocation</keyword>
<feature type="domain" description="C3H1-type" evidence="10">
    <location>
        <begin position="1"/>
        <end position="25"/>
    </location>
</feature>
<evidence type="ECO:0000256" key="9">
    <source>
        <dbReference type="SAM" id="MobiDB-lite"/>
    </source>
</evidence>
<dbReference type="GO" id="GO:0005643">
    <property type="term" value="C:nuclear pore"/>
    <property type="evidence" value="ECO:0007669"/>
    <property type="project" value="UniProtKB-SubCell"/>
</dbReference>
<feature type="compositionally biased region" description="Low complexity" evidence="9">
    <location>
        <begin position="32"/>
        <end position="44"/>
    </location>
</feature>
<sequence>MAVCSFFLQGRCRYGDKCWNEHPRGGGRGDNRGNQQQQQQQPSRGGYGNRVWINPSQRTGGEFTQPSSSSRGGNDPNRGGGNDWNRGGGNDWNRGGGNDWNRSGGNDWNRGGGNDWNRSGGNDSNRGGGNDWNRGGGNDWNRGGGNDWNRGGGNDSNRSGANDWNRSGGKDWNTSGITSRDIKTSDFGNQNRFSALDSQSNFDKAGQNSTDDNAKHVDTIQTDMEVWQTSGQWPFSCYSVLTGQISGFVDLSPEELRQEYYSHRASGDIQPYVNSVQLLANQWSSRVQELLTMSSSTQISVISELNNSSSQTPSQGFSSTPSGFGETSSSSSTATSGFGAGGFGSGPQSSSNFSFASSKTDFGASHTTQNAPVFGNAVFSTAQTAPGFGSPAPSATSFSFAPPPAAENKPSSAAGFSFKTSAAGLGSGFGSSAPVASSGFGQSSGVFSGAAEAAGSSRDSLFTAQSDLTAEELKEFTGKRFTLGQIPLKPPPADLLMV</sequence>